<feature type="domain" description="MnmG N-terminal" evidence="4">
    <location>
        <begin position="36"/>
        <end position="307"/>
    </location>
</feature>
<evidence type="ECO:0000313" key="5">
    <source>
        <dbReference type="EMBL" id="CAI8033048.1"/>
    </source>
</evidence>
<proteinExistence type="predicted"/>
<name>A0AA35SPR9_GEOBA</name>
<dbReference type="Gene3D" id="3.50.50.60">
    <property type="entry name" value="FAD/NAD(P)-binding domain"/>
    <property type="match status" value="1"/>
</dbReference>
<dbReference type="InterPro" id="IPR002218">
    <property type="entry name" value="MnmG-rel"/>
</dbReference>
<reference evidence="5" key="1">
    <citation type="submission" date="2023-03" db="EMBL/GenBank/DDBJ databases">
        <authorList>
            <person name="Steffen K."/>
            <person name="Cardenas P."/>
        </authorList>
    </citation>
    <scope>NUCLEOTIDE SEQUENCE</scope>
</reference>
<dbReference type="FunFam" id="3.50.50.60:FF:000082">
    <property type="entry name" value="protein MTO1 homolog, mitochondrial isoform X1"/>
    <property type="match status" value="1"/>
</dbReference>
<dbReference type="InterPro" id="IPR036188">
    <property type="entry name" value="FAD/NAD-bd_sf"/>
</dbReference>
<dbReference type="Pfam" id="PF01134">
    <property type="entry name" value="GIDA"/>
    <property type="match status" value="1"/>
</dbReference>
<dbReference type="GO" id="GO:0002098">
    <property type="term" value="P:tRNA wobble uridine modification"/>
    <property type="evidence" value="ECO:0007669"/>
    <property type="project" value="TreeGrafter"/>
</dbReference>
<gene>
    <name evidence="5" type="ORF">GBAR_LOCUS18638</name>
</gene>
<dbReference type="Proteomes" id="UP001174909">
    <property type="component" value="Unassembled WGS sequence"/>
</dbReference>
<dbReference type="GO" id="GO:0030488">
    <property type="term" value="P:tRNA methylation"/>
    <property type="evidence" value="ECO:0007669"/>
    <property type="project" value="TreeGrafter"/>
</dbReference>
<organism evidence="5 6">
    <name type="scientific">Geodia barretti</name>
    <name type="common">Barrett's horny sponge</name>
    <dbReference type="NCBI Taxonomy" id="519541"/>
    <lineage>
        <taxon>Eukaryota</taxon>
        <taxon>Metazoa</taxon>
        <taxon>Porifera</taxon>
        <taxon>Demospongiae</taxon>
        <taxon>Heteroscleromorpha</taxon>
        <taxon>Tetractinellida</taxon>
        <taxon>Astrophorina</taxon>
        <taxon>Geodiidae</taxon>
        <taxon>Geodia</taxon>
    </lineage>
</organism>
<evidence type="ECO:0000313" key="6">
    <source>
        <dbReference type="Proteomes" id="UP001174909"/>
    </source>
</evidence>
<dbReference type="InterPro" id="IPR040131">
    <property type="entry name" value="MnmG_N"/>
</dbReference>
<evidence type="ECO:0000259" key="4">
    <source>
        <dbReference type="Pfam" id="PF01134"/>
    </source>
</evidence>
<protein>
    <submittedName>
        <fullName evidence="5">Protein MTO1 homolog, mitochondrial</fullName>
    </submittedName>
</protein>
<keyword evidence="6" id="KW-1185">Reference proteome</keyword>
<keyword evidence="3" id="KW-0274">FAD</keyword>
<sequence length="320" mass="34864">MLGVLWRGKEPLAVLWGAVKIVCRNYGSWSHNLDFDVVVVGGGHAGIEAAAAASRVGSRVVLITQKLSTIGEMSCNPSFGGIGKGHLMREIDALDGLCAKICDKSAIQFRVLNRSKGPAVWGIRAQIDRDMYKKNMQDVVSSTPGLEMMEDSVEDIMLQPSSSCQRVAGVHLASGKSLKCKAVVITTGTFLNGKIYIGLESFPAGRRGDAPSIALASVLDDAGFLLRRLKTGTPPRIDERTVDFRYLERQFGDKPPIPFSFLNLKDGFQCERQVPCFLTQTNAATHKIVADNLHLNRHILEEVTGPRSDSVTGIFYCISL</sequence>
<evidence type="ECO:0000256" key="1">
    <source>
        <dbReference type="ARBA" id="ARBA00001974"/>
    </source>
</evidence>
<dbReference type="GO" id="GO:0050660">
    <property type="term" value="F:flavin adenine dinucleotide binding"/>
    <property type="evidence" value="ECO:0007669"/>
    <property type="project" value="InterPro"/>
</dbReference>
<dbReference type="GO" id="GO:0005829">
    <property type="term" value="C:cytosol"/>
    <property type="evidence" value="ECO:0007669"/>
    <property type="project" value="TreeGrafter"/>
</dbReference>
<comment type="cofactor">
    <cofactor evidence="1">
        <name>FAD</name>
        <dbReference type="ChEBI" id="CHEBI:57692"/>
    </cofactor>
</comment>
<dbReference type="EMBL" id="CASHTH010002638">
    <property type="protein sequence ID" value="CAI8033048.1"/>
    <property type="molecule type" value="Genomic_DNA"/>
</dbReference>
<dbReference type="AlphaFoldDB" id="A0AA35SPR9"/>
<dbReference type="PANTHER" id="PTHR11806">
    <property type="entry name" value="GLUCOSE INHIBITED DIVISION PROTEIN A"/>
    <property type="match status" value="1"/>
</dbReference>
<accession>A0AA35SPR9</accession>
<evidence type="ECO:0000256" key="2">
    <source>
        <dbReference type="ARBA" id="ARBA00022630"/>
    </source>
</evidence>
<comment type="caution">
    <text evidence="5">The sequence shown here is derived from an EMBL/GenBank/DDBJ whole genome shotgun (WGS) entry which is preliminary data.</text>
</comment>
<keyword evidence="2" id="KW-0285">Flavoprotein</keyword>
<evidence type="ECO:0000256" key="3">
    <source>
        <dbReference type="ARBA" id="ARBA00022827"/>
    </source>
</evidence>
<dbReference type="PRINTS" id="PR00411">
    <property type="entry name" value="PNDRDTASEI"/>
</dbReference>
<dbReference type="PANTHER" id="PTHR11806:SF0">
    <property type="entry name" value="PROTEIN MTO1 HOMOLOG, MITOCHONDRIAL"/>
    <property type="match status" value="1"/>
</dbReference>
<dbReference type="SUPFAM" id="SSF51905">
    <property type="entry name" value="FAD/NAD(P)-binding domain"/>
    <property type="match status" value="1"/>
</dbReference>